<keyword evidence="6" id="KW-1185">Reference proteome</keyword>
<accession>A0A814DYV8</accession>
<gene>
    <name evidence="4" type="ORF">JXQ802_LOCUS43947</name>
    <name evidence="3" type="ORF">PYM288_LOCUS12579</name>
</gene>
<reference evidence="3" key="1">
    <citation type="submission" date="2021-02" db="EMBL/GenBank/DDBJ databases">
        <authorList>
            <person name="Nowell W R."/>
        </authorList>
    </citation>
    <scope>NUCLEOTIDE SEQUENCE</scope>
</reference>
<keyword evidence="2" id="KW-0040">ANK repeat</keyword>
<dbReference type="InterPro" id="IPR002110">
    <property type="entry name" value="Ankyrin_rpt"/>
</dbReference>
<sequence length="433" mass="50036">MSAVSTIQQRLINCCCDSRDENNDKLLLLKNILIEINQQDKHYLIDVEDATSRAPLFHAIESGQSLDFIKQLLDFQARITNRILLCVIRYGNLDILKLLNQYGADFKQTYYGISLLHECILLHKNNLISFVIEEGGINPNTVDYDNQSPLLYAIFRTNVEAIRILLNYSSIDPCLISTRKRQLTCFHVACELGIDEVLPSMIKCISISNINKLSKSNQTPFDLFLSCYLFSKNNLYMKEISLQKFSLLFDLFISNGAKLHHLTKAYRRTRAPYVTKILTILFKKQILFSDIILKTDHATIFVDLESLVCQSLGDWPYIVESNDAITIKQRQLILRQLYELFITVYYKSINIQTINKKLLIRYCSANDKDSKIKQILWLFIKNFIEPTKEIGSLKSICRTKMLLNIDSIDKHCTVSNLGVSKDLESYLLFFTMN</sequence>
<comment type="caution">
    <text evidence="3">The sequence shown here is derived from an EMBL/GenBank/DDBJ whole genome shotgun (WGS) entry which is preliminary data.</text>
</comment>
<dbReference type="PANTHER" id="PTHR24198">
    <property type="entry name" value="ANKYRIN REPEAT AND PROTEIN KINASE DOMAIN-CONTAINING PROTEIN"/>
    <property type="match status" value="1"/>
</dbReference>
<dbReference type="EMBL" id="CAJNOL010003278">
    <property type="protein sequence ID" value="CAF1555427.1"/>
    <property type="molecule type" value="Genomic_DNA"/>
</dbReference>
<evidence type="ECO:0000256" key="1">
    <source>
        <dbReference type="ARBA" id="ARBA00022737"/>
    </source>
</evidence>
<keyword evidence="1" id="KW-0677">Repeat</keyword>
<evidence type="ECO:0000313" key="3">
    <source>
        <dbReference type="EMBL" id="CAF0960101.1"/>
    </source>
</evidence>
<organism evidence="3 5">
    <name type="scientific">Rotaria sordida</name>
    <dbReference type="NCBI Taxonomy" id="392033"/>
    <lineage>
        <taxon>Eukaryota</taxon>
        <taxon>Metazoa</taxon>
        <taxon>Spiralia</taxon>
        <taxon>Gnathifera</taxon>
        <taxon>Rotifera</taxon>
        <taxon>Eurotatoria</taxon>
        <taxon>Bdelloidea</taxon>
        <taxon>Philodinida</taxon>
        <taxon>Philodinidae</taxon>
        <taxon>Rotaria</taxon>
    </lineage>
</organism>
<proteinExistence type="predicted"/>
<evidence type="ECO:0000313" key="4">
    <source>
        <dbReference type="EMBL" id="CAF1555427.1"/>
    </source>
</evidence>
<dbReference type="InterPro" id="IPR036770">
    <property type="entry name" value="Ankyrin_rpt-contain_sf"/>
</dbReference>
<dbReference type="Proteomes" id="UP000663870">
    <property type="component" value="Unassembled WGS sequence"/>
</dbReference>
<evidence type="ECO:0000313" key="5">
    <source>
        <dbReference type="Proteomes" id="UP000663854"/>
    </source>
</evidence>
<dbReference type="Gene3D" id="1.25.40.20">
    <property type="entry name" value="Ankyrin repeat-containing domain"/>
    <property type="match status" value="1"/>
</dbReference>
<evidence type="ECO:0000313" key="6">
    <source>
        <dbReference type="Proteomes" id="UP000663870"/>
    </source>
</evidence>
<dbReference type="SMART" id="SM00248">
    <property type="entry name" value="ANK"/>
    <property type="match status" value="5"/>
</dbReference>
<dbReference type="AlphaFoldDB" id="A0A814DYV8"/>
<protein>
    <recommendedName>
        <fullName evidence="7">Ankyrin repeat protein</fullName>
    </recommendedName>
</protein>
<name>A0A814DYV8_9BILA</name>
<dbReference type="Proteomes" id="UP000663854">
    <property type="component" value="Unassembled WGS sequence"/>
</dbReference>
<dbReference type="SUPFAM" id="SSF48403">
    <property type="entry name" value="Ankyrin repeat"/>
    <property type="match status" value="1"/>
</dbReference>
<evidence type="ECO:0008006" key="7">
    <source>
        <dbReference type="Google" id="ProtNLM"/>
    </source>
</evidence>
<dbReference type="Pfam" id="PF12796">
    <property type="entry name" value="Ank_2"/>
    <property type="match status" value="1"/>
</dbReference>
<dbReference type="PANTHER" id="PTHR24198:SF165">
    <property type="entry name" value="ANKYRIN REPEAT-CONTAINING PROTEIN-RELATED"/>
    <property type="match status" value="1"/>
</dbReference>
<dbReference type="EMBL" id="CAJNOH010000236">
    <property type="protein sequence ID" value="CAF0960101.1"/>
    <property type="molecule type" value="Genomic_DNA"/>
</dbReference>
<evidence type="ECO:0000256" key="2">
    <source>
        <dbReference type="ARBA" id="ARBA00023043"/>
    </source>
</evidence>